<proteinExistence type="inferred from homology"/>
<dbReference type="Gene3D" id="3.30.70.1560">
    <property type="entry name" value="Alpha-L RNA-binding motif"/>
    <property type="match status" value="1"/>
</dbReference>
<evidence type="ECO:0000259" key="4">
    <source>
        <dbReference type="Pfam" id="PF00849"/>
    </source>
</evidence>
<dbReference type="HOGENOM" id="CLU_024979_8_0_7"/>
<dbReference type="GO" id="GO:0140098">
    <property type="term" value="F:catalytic activity, acting on RNA"/>
    <property type="evidence" value="ECO:0007669"/>
    <property type="project" value="UniProtKB-ARBA"/>
</dbReference>
<dbReference type="Proteomes" id="UP000006695">
    <property type="component" value="Chromosome"/>
</dbReference>
<dbReference type="GO" id="GO:0003723">
    <property type="term" value="F:RNA binding"/>
    <property type="evidence" value="ECO:0007669"/>
    <property type="project" value="InterPro"/>
</dbReference>
<dbReference type="OrthoDB" id="9807213at2"/>
<evidence type="ECO:0000256" key="2">
    <source>
        <dbReference type="ARBA" id="ARBA00023235"/>
    </source>
</evidence>
<gene>
    <name evidence="5" type="ordered locus">Gura_1605</name>
</gene>
<name>A5GEE6_GEOUR</name>
<dbReference type="InterPro" id="IPR000748">
    <property type="entry name" value="PsdUridine_synth_RsuA/RluB/E/F"/>
</dbReference>
<dbReference type="STRING" id="351605.Gura_1605"/>
<organism evidence="5 6">
    <name type="scientific">Geotalea uraniireducens (strain Rf4)</name>
    <name type="common">Geobacter uraniireducens</name>
    <dbReference type="NCBI Taxonomy" id="351605"/>
    <lineage>
        <taxon>Bacteria</taxon>
        <taxon>Pseudomonadati</taxon>
        <taxon>Thermodesulfobacteriota</taxon>
        <taxon>Desulfuromonadia</taxon>
        <taxon>Geobacterales</taxon>
        <taxon>Geobacteraceae</taxon>
        <taxon>Geotalea</taxon>
    </lineage>
</organism>
<dbReference type="InterPro" id="IPR020103">
    <property type="entry name" value="PsdUridine_synth_cat_dom_sf"/>
</dbReference>
<dbReference type="Gene3D" id="3.30.70.580">
    <property type="entry name" value="Pseudouridine synthase I, catalytic domain, N-terminal subdomain"/>
    <property type="match status" value="1"/>
</dbReference>
<reference evidence="5 6" key="1">
    <citation type="submission" date="2007-05" db="EMBL/GenBank/DDBJ databases">
        <title>Complete sequence of Geobacter uraniireducens Rf4.</title>
        <authorList>
            <consortium name="US DOE Joint Genome Institute"/>
            <person name="Copeland A."/>
            <person name="Lucas S."/>
            <person name="Lapidus A."/>
            <person name="Barry K."/>
            <person name="Detter J.C."/>
            <person name="Glavina del Rio T."/>
            <person name="Hammon N."/>
            <person name="Israni S."/>
            <person name="Dalin E."/>
            <person name="Tice H."/>
            <person name="Pitluck S."/>
            <person name="Chertkov O."/>
            <person name="Brettin T."/>
            <person name="Bruce D."/>
            <person name="Han C."/>
            <person name="Schmutz J."/>
            <person name="Larimer F."/>
            <person name="Land M."/>
            <person name="Hauser L."/>
            <person name="Kyrpides N."/>
            <person name="Mikhailova N."/>
            <person name="Shelobolina E."/>
            <person name="Aklujkar M."/>
            <person name="Lovley D."/>
            <person name="Richardson P."/>
        </authorList>
    </citation>
    <scope>NUCLEOTIDE SEQUENCE [LARGE SCALE GENOMIC DNA]</scope>
    <source>
        <strain evidence="5 6">Rf4</strain>
    </source>
</reference>
<dbReference type="KEGG" id="gur:Gura_1605"/>
<dbReference type="AlphaFoldDB" id="A5GEE6"/>
<accession>A5GEE6</accession>
<dbReference type="InterPro" id="IPR018496">
    <property type="entry name" value="PsdUridine_synth_RsuA/RluB_CS"/>
</dbReference>
<dbReference type="SUPFAM" id="SSF55120">
    <property type="entry name" value="Pseudouridine synthase"/>
    <property type="match status" value="1"/>
</dbReference>
<dbReference type="NCBIfam" id="TIGR00093">
    <property type="entry name" value="pseudouridine synthase"/>
    <property type="match status" value="1"/>
</dbReference>
<dbReference type="GO" id="GO:0001522">
    <property type="term" value="P:pseudouridine synthesis"/>
    <property type="evidence" value="ECO:0007669"/>
    <property type="project" value="InterPro"/>
</dbReference>
<dbReference type="GO" id="GO:0009982">
    <property type="term" value="F:pseudouridine synthase activity"/>
    <property type="evidence" value="ECO:0007669"/>
    <property type="project" value="InterPro"/>
</dbReference>
<comment type="similarity">
    <text evidence="1 3">Belongs to the pseudouridine synthase RsuA family.</text>
</comment>
<keyword evidence="2 3" id="KW-0413">Isomerase</keyword>
<dbReference type="PROSITE" id="PS01149">
    <property type="entry name" value="PSI_RSU"/>
    <property type="match status" value="1"/>
</dbReference>
<dbReference type="InterPro" id="IPR050343">
    <property type="entry name" value="RsuA_PseudoU_synthase"/>
</dbReference>
<dbReference type="GO" id="GO:0006364">
    <property type="term" value="P:rRNA processing"/>
    <property type="evidence" value="ECO:0007669"/>
    <property type="project" value="UniProtKB-ARBA"/>
</dbReference>
<evidence type="ECO:0000313" key="6">
    <source>
        <dbReference type="Proteomes" id="UP000006695"/>
    </source>
</evidence>
<dbReference type="PANTHER" id="PTHR47683">
    <property type="entry name" value="PSEUDOURIDINE SYNTHASE FAMILY PROTEIN-RELATED"/>
    <property type="match status" value="1"/>
</dbReference>
<dbReference type="EMBL" id="CP000698">
    <property type="protein sequence ID" value="ABQ25801.1"/>
    <property type="molecule type" value="Genomic_DNA"/>
</dbReference>
<evidence type="ECO:0000256" key="3">
    <source>
        <dbReference type="RuleBase" id="RU003887"/>
    </source>
</evidence>
<keyword evidence="6" id="KW-1185">Reference proteome</keyword>
<protein>
    <recommendedName>
        <fullName evidence="3">Pseudouridine synthase</fullName>
        <ecNumber evidence="3">5.4.99.-</ecNumber>
    </recommendedName>
</protein>
<dbReference type="Pfam" id="PF00849">
    <property type="entry name" value="PseudoU_synth_2"/>
    <property type="match status" value="1"/>
</dbReference>
<feature type="domain" description="Pseudouridine synthase RsuA/RluA-like" evidence="4">
    <location>
        <begin position="15"/>
        <end position="159"/>
    </location>
</feature>
<dbReference type="InterPro" id="IPR006145">
    <property type="entry name" value="PsdUridine_synth_RsuA/RluA"/>
</dbReference>
<evidence type="ECO:0000256" key="1">
    <source>
        <dbReference type="ARBA" id="ARBA00008348"/>
    </source>
</evidence>
<dbReference type="InterPro" id="IPR020094">
    <property type="entry name" value="TruA/RsuA/RluB/E/F_N"/>
</dbReference>
<evidence type="ECO:0000313" key="5">
    <source>
        <dbReference type="EMBL" id="ABQ25801.1"/>
    </source>
</evidence>
<sequence>MFCPRTDFRGSHVQIILFNKPFNILCQFTEPGKRLTLADYISIPGVYAAGRLDYDSEGLLVLTDTGRIQQRIADPRADMAKSYWVQVEGVPTLAAIQQLTCGVLLEDGLTLPAIVEQIKPPSVWLRTPQIRERRQIPTTWLAITLTEDRNRLIRRMTAAVGLPTLRLIRQAVGPWQLNKLQPGDWKVASIPAEWL</sequence>
<dbReference type="InterPro" id="IPR042092">
    <property type="entry name" value="PsdUridine_s_RsuA/RluB/E/F_cat"/>
</dbReference>
<dbReference type="EC" id="5.4.99.-" evidence="3"/>
<dbReference type="PANTHER" id="PTHR47683:SF2">
    <property type="entry name" value="RNA-BINDING S4 DOMAIN-CONTAINING PROTEIN"/>
    <property type="match status" value="1"/>
</dbReference>